<comment type="similarity">
    <text evidence="2">Belongs to the eukaryotic RPA49/POLR1E RNA polymerase subunit family.</text>
</comment>
<dbReference type="PANTHER" id="PTHR14440">
    <property type="entry name" value="DNA-DIRECTED RNA POLYMERASE I SUBUNIT RPA49"/>
    <property type="match status" value="1"/>
</dbReference>
<proteinExistence type="evidence at transcript level"/>
<evidence type="ECO:0000256" key="4">
    <source>
        <dbReference type="ARBA" id="ARBA00023163"/>
    </source>
</evidence>
<dbReference type="GO" id="GO:0003677">
    <property type="term" value="F:DNA binding"/>
    <property type="evidence" value="ECO:0007669"/>
    <property type="project" value="InterPro"/>
</dbReference>
<evidence type="ECO:0000256" key="1">
    <source>
        <dbReference type="ARBA" id="ARBA00004604"/>
    </source>
</evidence>
<evidence type="ECO:0000256" key="2">
    <source>
        <dbReference type="ARBA" id="ARBA00009430"/>
    </source>
</evidence>
<sequence length="411" mass="45717">GGIASAPKKWRLKVGETPACVPVVSFSHGSLNASTRLPVSVYERQVTTAGRIKTRRVLVSEADGLEYVGENYGEHGLRANTHGNHFVAIENVSTGNVTLYPADLITMRPYFAKTVSDTPKVQEKSYREQVDALATAFGSKRKRKAVETRLRLQVDESTLRDTVASTLAAVGDTLPTPQNDTPAGKAPASVAEAIPPQNRDATIPQDVYRIEDIIPPEQHDYLDELAEPLLNATPDQLAQWRSDATYPEYVISRVERLSRDPENRAIEARLLVFYCMLISVSRLKYNDVKKKDPLPDIAQPLKGILLDTFTITSRSERGATSRNFPQRMKDKVLAYIMVIVLILEDYKFDFKTVQLDTKASDRTLTTLAYALGCHVGTRKTPGVRIGSKYLELKLPLVDPSQHTRAKKSRLA</sequence>
<feature type="non-terminal residue" evidence="6">
    <location>
        <position position="1"/>
    </location>
</feature>
<reference evidence="6" key="1">
    <citation type="submission" date="2014-03" db="EMBL/GenBank/DDBJ databases">
        <title>The sialotranscriptome of Amblyomma triste, Amblyomma parvum and Amblyomma cajennense ticks, uncovered by 454-based RNA-seq.</title>
        <authorList>
            <person name="Garcia G.R."/>
            <person name="Gardinassi L.G."/>
            <person name="Ribeiro J.M."/>
            <person name="Anatriello E."/>
            <person name="Ferreira B.R."/>
            <person name="Moreira H.N."/>
            <person name="Mafra C."/>
            <person name="Olegario M.M."/>
            <person name="Szabo P.J."/>
            <person name="Miranda-Santos I.K."/>
            <person name="Maruyama S.R."/>
        </authorList>
    </citation>
    <scope>NUCLEOTIDE SEQUENCE</scope>
    <source>
        <strain evidence="6">Mato Grasso do Sul</strain>
        <tissue evidence="6">Salivary glands</tissue>
    </source>
</reference>
<protein>
    <submittedName>
        <fullName evidence="6">Putative dna-directed rna polymerase i subunit rpa49</fullName>
    </submittedName>
</protein>
<keyword evidence="3 6" id="KW-0240">DNA-directed RNA polymerase</keyword>
<organism evidence="6">
    <name type="scientific">Amblyomma triste</name>
    <name type="common">Neotropical tick</name>
    <dbReference type="NCBI Taxonomy" id="251400"/>
    <lineage>
        <taxon>Eukaryota</taxon>
        <taxon>Metazoa</taxon>
        <taxon>Ecdysozoa</taxon>
        <taxon>Arthropoda</taxon>
        <taxon>Chelicerata</taxon>
        <taxon>Arachnida</taxon>
        <taxon>Acari</taxon>
        <taxon>Parasitiformes</taxon>
        <taxon>Ixodida</taxon>
        <taxon>Ixodoidea</taxon>
        <taxon>Ixodidae</taxon>
        <taxon>Amblyomminae</taxon>
        <taxon>Amblyomma</taxon>
    </lineage>
</organism>
<comment type="subcellular location">
    <subcellularLocation>
        <location evidence="1">Nucleus</location>
        <location evidence="1">Nucleolus</location>
    </subcellularLocation>
</comment>
<dbReference type="GO" id="GO:0006351">
    <property type="term" value="P:DNA-templated transcription"/>
    <property type="evidence" value="ECO:0007669"/>
    <property type="project" value="InterPro"/>
</dbReference>
<dbReference type="Pfam" id="PF06870">
    <property type="entry name" value="RNA_pol_I_A49"/>
    <property type="match status" value="1"/>
</dbReference>
<dbReference type="GO" id="GO:0005730">
    <property type="term" value="C:nucleolus"/>
    <property type="evidence" value="ECO:0007669"/>
    <property type="project" value="UniProtKB-SubCell"/>
</dbReference>
<keyword evidence="4" id="KW-0804">Transcription</keyword>
<evidence type="ECO:0000256" key="5">
    <source>
        <dbReference type="ARBA" id="ARBA00023242"/>
    </source>
</evidence>
<dbReference type="EMBL" id="GBBM01001256">
    <property type="protein sequence ID" value="JAC34162.1"/>
    <property type="molecule type" value="mRNA"/>
</dbReference>
<dbReference type="InterPro" id="IPR009668">
    <property type="entry name" value="RNA_pol-assoc_fac_A49-like"/>
</dbReference>
<accession>A0A023GJN9</accession>
<dbReference type="GO" id="GO:0000428">
    <property type="term" value="C:DNA-directed RNA polymerase complex"/>
    <property type="evidence" value="ECO:0007669"/>
    <property type="project" value="UniProtKB-KW"/>
</dbReference>
<evidence type="ECO:0000256" key="3">
    <source>
        <dbReference type="ARBA" id="ARBA00022478"/>
    </source>
</evidence>
<name>A0A023GJN9_AMBTT</name>
<keyword evidence="5" id="KW-0539">Nucleus</keyword>
<evidence type="ECO:0000313" key="6">
    <source>
        <dbReference type="EMBL" id="JAC34162.1"/>
    </source>
</evidence>
<dbReference type="AlphaFoldDB" id="A0A023GJN9"/>